<dbReference type="OrthoDB" id="8906462at2"/>
<dbReference type="AlphaFoldDB" id="A0A2N8SM60"/>
<evidence type="ECO:0008006" key="4">
    <source>
        <dbReference type="Google" id="ProtNLM"/>
    </source>
</evidence>
<dbReference type="Proteomes" id="UP000235897">
    <property type="component" value="Unassembled WGS sequence"/>
</dbReference>
<keyword evidence="1" id="KW-0732">Signal</keyword>
<proteinExistence type="predicted"/>
<dbReference type="Pfam" id="PF11006">
    <property type="entry name" value="DUF2845"/>
    <property type="match status" value="1"/>
</dbReference>
<gene>
    <name evidence="2" type="ORF">CXL00_20655</name>
</gene>
<dbReference type="InterPro" id="IPR021268">
    <property type="entry name" value="DUF2845"/>
</dbReference>
<organism evidence="2 3">
    <name type="scientific">Stutzerimonas stutzeri</name>
    <name type="common">Pseudomonas stutzeri</name>
    <dbReference type="NCBI Taxonomy" id="316"/>
    <lineage>
        <taxon>Bacteria</taxon>
        <taxon>Pseudomonadati</taxon>
        <taxon>Pseudomonadota</taxon>
        <taxon>Gammaproteobacteria</taxon>
        <taxon>Pseudomonadales</taxon>
        <taxon>Pseudomonadaceae</taxon>
        <taxon>Stutzerimonas</taxon>
    </lineage>
</organism>
<name>A0A2N8SM60_STUST</name>
<feature type="signal peptide" evidence="1">
    <location>
        <begin position="1"/>
        <end position="20"/>
    </location>
</feature>
<accession>A0A2N8SM60</accession>
<evidence type="ECO:0000313" key="3">
    <source>
        <dbReference type="Proteomes" id="UP000235897"/>
    </source>
</evidence>
<dbReference type="EMBL" id="POUW01000009">
    <property type="protein sequence ID" value="PNG03580.1"/>
    <property type="molecule type" value="Genomic_DNA"/>
</dbReference>
<sequence>MKPTAVLLTMLLLAFGAVEAAASSTFRCRSALVSLQATTAEVAAKCGEPSARALTGYRETIDDYGFRHEVPVEEWTYGPTNGMYHFLRFEGNRLTRIDSERQ</sequence>
<feature type="chain" id="PRO_5014653703" description="DUF2845 domain-containing protein" evidence="1">
    <location>
        <begin position="21"/>
        <end position="102"/>
    </location>
</feature>
<evidence type="ECO:0000313" key="2">
    <source>
        <dbReference type="EMBL" id="PNG03580.1"/>
    </source>
</evidence>
<reference evidence="2 3" key="1">
    <citation type="submission" date="2018-01" db="EMBL/GenBank/DDBJ databases">
        <title>Denitrification phenotypes of diverse strains of Pseudomonas stutzeri.</title>
        <authorList>
            <person name="Milligan D.A."/>
            <person name="Bergaust L."/>
            <person name="Bakken L.R."/>
            <person name="Frostegard A."/>
        </authorList>
    </citation>
    <scope>NUCLEOTIDE SEQUENCE [LARGE SCALE GENOMIC DNA]</scope>
    <source>
        <strain evidence="2 3">28a3</strain>
    </source>
</reference>
<dbReference type="RefSeq" id="WP_102847565.1">
    <property type="nucleotide sequence ID" value="NZ_JAMOIG010000007.1"/>
</dbReference>
<protein>
    <recommendedName>
        <fullName evidence="4">DUF2845 domain-containing protein</fullName>
    </recommendedName>
</protein>
<evidence type="ECO:0000256" key="1">
    <source>
        <dbReference type="SAM" id="SignalP"/>
    </source>
</evidence>
<comment type="caution">
    <text evidence="2">The sequence shown here is derived from an EMBL/GenBank/DDBJ whole genome shotgun (WGS) entry which is preliminary data.</text>
</comment>